<organism evidence="1 2">
    <name type="scientific">Leptospira santarosai str. MOR084</name>
    <dbReference type="NCBI Taxonomy" id="1049984"/>
    <lineage>
        <taxon>Bacteria</taxon>
        <taxon>Pseudomonadati</taxon>
        <taxon>Spirochaetota</taxon>
        <taxon>Spirochaetia</taxon>
        <taxon>Leptospirales</taxon>
        <taxon>Leptospiraceae</taxon>
        <taxon>Leptospira</taxon>
    </lineage>
</organism>
<accession>A0A0E2BRA9</accession>
<dbReference type="EMBL" id="AHON02000042">
    <property type="protein sequence ID" value="EKO33952.1"/>
    <property type="molecule type" value="Genomic_DNA"/>
</dbReference>
<comment type="caution">
    <text evidence="1">The sequence shown here is derived from an EMBL/GenBank/DDBJ whole genome shotgun (WGS) entry which is preliminary data.</text>
</comment>
<evidence type="ECO:0000313" key="1">
    <source>
        <dbReference type="EMBL" id="EKO33952.1"/>
    </source>
</evidence>
<sequence>MRILEFTHIPVSEKRSLGTYFTTNDFKSGKDSEEQKERKRIFSLVRRNLIRSSV</sequence>
<keyword evidence="2" id="KW-1185">Reference proteome</keyword>
<gene>
    <name evidence="1" type="ORF">LEP1GSC179_2098</name>
</gene>
<reference evidence="1" key="1">
    <citation type="submission" date="2012-10" db="EMBL/GenBank/DDBJ databases">
        <authorList>
            <person name="Harkins D.M."/>
            <person name="Durkin A.S."/>
            <person name="Brinkac L.M."/>
            <person name="Haft D.H."/>
            <person name="Selengut J.D."/>
            <person name="Sanka R."/>
            <person name="DePew J."/>
            <person name="Purushe J."/>
            <person name="Matthias M.A."/>
            <person name="Vinetz J.M."/>
            <person name="Sutton G.G."/>
            <person name="Nierman W.C."/>
            <person name="Fouts D.E."/>
        </authorList>
    </citation>
    <scope>NUCLEOTIDE SEQUENCE [LARGE SCALE GENOMIC DNA]</scope>
    <source>
        <strain evidence="1">MOR084</strain>
    </source>
</reference>
<evidence type="ECO:0000313" key="2">
    <source>
        <dbReference type="Proteomes" id="UP000006329"/>
    </source>
</evidence>
<dbReference type="Proteomes" id="UP000006329">
    <property type="component" value="Unassembled WGS sequence"/>
</dbReference>
<name>A0A0E2BRA9_9LEPT</name>
<protein>
    <submittedName>
        <fullName evidence="1">Uncharacterized protein</fullName>
    </submittedName>
</protein>
<proteinExistence type="predicted"/>
<dbReference type="AlphaFoldDB" id="A0A0E2BRA9"/>